<dbReference type="EMBL" id="GL377311">
    <property type="protein sequence ID" value="EFI93410.1"/>
    <property type="molecule type" value="Genomic_DNA"/>
</dbReference>
<accession>D8QFG8</accession>
<feature type="non-terminal residue" evidence="1">
    <location>
        <position position="233"/>
    </location>
</feature>
<organism evidence="2">
    <name type="scientific">Schizophyllum commune (strain H4-8 / FGSC 9210)</name>
    <name type="common">Split gill fungus</name>
    <dbReference type="NCBI Taxonomy" id="578458"/>
    <lineage>
        <taxon>Eukaryota</taxon>
        <taxon>Fungi</taxon>
        <taxon>Dikarya</taxon>
        <taxon>Basidiomycota</taxon>
        <taxon>Agaricomycotina</taxon>
        <taxon>Agaricomycetes</taxon>
        <taxon>Agaricomycetidae</taxon>
        <taxon>Agaricales</taxon>
        <taxon>Schizophyllaceae</taxon>
        <taxon>Schizophyllum</taxon>
    </lineage>
</organism>
<dbReference type="AlphaFoldDB" id="D8QFG8"/>
<protein>
    <recommendedName>
        <fullName evidence="3">Polysaccharide lyase family 7 protein</fullName>
    </recommendedName>
</protein>
<dbReference type="Proteomes" id="UP000007431">
    <property type="component" value="Unassembled WGS sequence"/>
</dbReference>
<gene>
    <name evidence="1" type="ORF">SCHCODRAFT_112606</name>
</gene>
<dbReference type="VEuPathDB" id="FungiDB:SCHCODRAFT_02704993"/>
<keyword evidence="2" id="KW-1185">Reference proteome</keyword>
<dbReference type="RefSeq" id="XP_003028313.1">
    <property type="nucleotide sequence ID" value="XM_003028267.1"/>
</dbReference>
<dbReference type="HOGENOM" id="CLU_103877_0_0_1"/>
<sequence>MKFSSAVPIAFATFASAKVLNDGSKLAYGRAFDNQAQWQMTGVLEYPCTGDFANLGIADCYQFTLSADGSKNLDTKHLDSPRQRNEFRAHNAAAGEEHTYSWKEYVAEGTGTGSNFFHLMQIFDAGKGGPVVTLTARKGRVGVESGLCGGGCPSAAWEDYVGRTTLHTMRITFGPSGSMSYNVEDADSGESIVSADLSGALGGSTSYLKFGTYRKVYDGMTDVVAAAGDFSQS</sequence>
<evidence type="ECO:0000313" key="2">
    <source>
        <dbReference type="Proteomes" id="UP000007431"/>
    </source>
</evidence>
<proteinExistence type="predicted"/>
<evidence type="ECO:0008006" key="3">
    <source>
        <dbReference type="Google" id="ProtNLM"/>
    </source>
</evidence>
<dbReference type="eggNOG" id="ENOG502SQ1V">
    <property type="taxonomic scope" value="Eukaryota"/>
</dbReference>
<name>D8QFG8_SCHCM</name>
<evidence type="ECO:0000313" key="1">
    <source>
        <dbReference type="EMBL" id="EFI93410.1"/>
    </source>
</evidence>
<dbReference type="GeneID" id="9592083"/>
<dbReference type="KEGG" id="scm:SCHCO_02704993"/>
<dbReference type="OMA" id="IAINDCY"/>
<reference evidence="1 2" key="1">
    <citation type="journal article" date="2010" name="Nat. Biotechnol.">
        <title>Genome sequence of the model mushroom Schizophyllum commune.</title>
        <authorList>
            <person name="Ohm R.A."/>
            <person name="de Jong J.F."/>
            <person name="Lugones L.G."/>
            <person name="Aerts A."/>
            <person name="Kothe E."/>
            <person name="Stajich J.E."/>
            <person name="de Vries R.P."/>
            <person name="Record E."/>
            <person name="Levasseur A."/>
            <person name="Baker S.E."/>
            <person name="Bartholomew K.A."/>
            <person name="Coutinho P.M."/>
            <person name="Erdmann S."/>
            <person name="Fowler T.J."/>
            <person name="Gathman A.C."/>
            <person name="Lombard V."/>
            <person name="Henrissat B."/>
            <person name="Knabe N."/>
            <person name="Kuees U."/>
            <person name="Lilly W.W."/>
            <person name="Lindquist E."/>
            <person name="Lucas S."/>
            <person name="Magnuson J.K."/>
            <person name="Piumi F."/>
            <person name="Raudaskoski M."/>
            <person name="Salamov A."/>
            <person name="Schmutz J."/>
            <person name="Schwarze F.W.M.R."/>
            <person name="vanKuyk P.A."/>
            <person name="Horton J.S."/>
            <person name="Grigoriev I.V."/>
            <person name="Woesten H.A.B."/>
        </authorList>
    </citation>
    <scope>NUCLEOTIDE SEQUENCE [LARGE SCALE GENOMIC DNA]</scope>
    <source>
        <strain evidence="2">H4-8 / FGSC 9210</strain>
    </source>
</reference>
<dbReference type="OrthoDB" id="2538281at2759"/>
<dbReference type="InParanoid" id="D8QFG8"/>